<feature type="signal peptide" evidence="12">
    <location>
        <begin position="1"/>
        <end position="29"/>
    </location>
</feature>
<evidence type="ECO:0000256" key="5">
    <source>
        <dbReference type="ARBA" id="ARBA00022692"/>
    </source>
</evidence>
<evidence type="ECO:0000256" key="8">
    <source>
        <dbReference type="ARBA" id="ARBA00022989"/>
    </source>
</evidence>
<keyword evidence="15" id="KW-1185">Reference proteome</keyword>
<keyword evidence="9" id="KW-0472">Membrane</keyword>
<protein>
    <submittedName>
        <fullName evidence="14">Putative leucine-rich repeat-containing, plant-type, leucine-rich repeat domain, L</fullName>
    </submittedName>
</protein>
<keyword evidence="11" id="KW-0325">Glycoprotein</keyword>
<keyword evidence="3" id="KW-1003">Cell membrane</keyword>
<evidence type="ECO:0000313" key="14">
    <source>
        <dbReference type="EMBL" id="PRQ57263.1"/>
    </source>
</evidence>
<dbReference type="Proteomes" id="UP000238479">
    <property type="component" value="Chromosome 1"/>
</dbReference>
<dbReference type="Gene3D" id="3.80.10.10">
    <property type="entry name" value="Ribonuclease Inhibitor"/>
    <property type="match status" value="3"/>
</dbReference>
<dbReference type="Gramene" id="PRQ57263">
    <property type="protein sequence ID" value="PRQ57263"/>
    <property type="gene ID" value="RchiOBHm_Chr1g0346361"/>
</dbReference>
<comment type="caution">
    <text evidence="14">The sequence shown here is derived from an EMBL/GenBank/DDBJ whole genome shotgun (WGS) entry which is preliminary data.</text>
</comment>
<dbReference type="InterPro" id="IPR003591">
    <property type="entry name" value="Leu-rich_rpt_typical-subtyp"/>
</dbReference>
<evidence type="ECO:0000256" key="6">
    <source>
        <dbReference type="ARBA" id="ARBA00022729"/>
    </source>
</evidence>
<sequence>MGLPNTPMLSKPAVLLLLHLLVIANSVYSLQQPFNCHDQERSALLEFKQSIFIDKSASGSYGAYPKVLSWKPAEGTNKACCSWDGVECDEQTGHVIGLDLNSSFLYGSINSNSTLFRLTHLQRLNLADNHFNYSRIPTSIRNFPRLTYLDLSYSVFSGKVPSELSQLSKLSFLDLSHNLDTSSGKRLLKLDGFVFRSLVQNLTSLEKLHLSSINISSTIPDSVANLSNLTSLLLSDCGLFGQFPIRIFELQNLKVLTVKSNHDLFGYLPEFNESSHPKSLNYISVNACNFSGMLPSSLGNLSQLKHLDLSDNMFHGLIPASLANLTQLTWLSLSNNNFTSSSLLWVCKLTKLTVLYLERTNLSGYIPSSFGNLKHLIFLNLLDNEVKGPIPFSFGNLTRLTHLCLAINQLSGSIPESLFNHMDLEVLYLQENDLHGTIDILKLPRLTRLGLDGNKLVLLDESRRVNATALPKFKFLSLRSCNIKEFPNFLRYQRSLEFLNLGGNKLEGQVPKWMWNTSTESLLFLDLSYNFLSVFGQLTVVALPWRNLQVLRLQFNMLQGSLPMPPPNMIYYSISDNKLIGEISPLFCNLSTLSFLDLSNNKLSGMLPQCLGNFSDNLLVLDLGNNSFHGILPQTYSNTSSLRTIDVSYNQLQGKLPESLENCVMLESLVLSNNEFNDVFPFWLGTLPELQILAMRYNGFYGVIGKPHKSSRFLKLRIFDLSYNNFTGEFPPEYIFSGNTMKEFTPNEAQYMETNTDSGLLVGETVFSYGYPFSITITNKGVDRYYEKIQQDIGVIDISCNKFEGKIPEFIGNLKGLRFLNVSNNILTGTIPSSLGKLTLLEALDLSNNRLSGEIPQQLKQLTSLAYFNISHNNLTGSIPQGRQFNTFENTSFEGNPGLCGEPLPKKCGDAKTPTPLPPSSIDGVDFDWKFALAGFGSGLLVGVVLADITITRKRELFLEIVGVLIRLIKRIKRERSGCRN</sequence>
<dbReference type="AlphaFoldDB" id="A0A2P6SF26"/>
<accession>A0A2P6SF26</accession>
<dbReference type="Pfam" id="PF00560">
    <property type="entry name" value="LRR_1"/>
    <property type="match status" value="6"/>
</dbReference>
<keyword evidence="5" id="KW-0812">Transmembrane</keyword>
<feature type="chain" id="PRO_5015173571" evidence="12">
    <location>
        <begin position="30"/>
        <end position="981"/>
    </location>
</feature>
<dbReference type="InterPro" id="IPR032675">
    <property type="entry name" value="LRR_dom_sf"/>
</dbReference>
<keyword evidence="7" id="KW-0677">Repeat</keyword>
<evidence type="ECO:0000313" key="15">
    <source>
        <dbReference type="Proteomes" id="UP000238479"/>
    </source>
</evidence>
<dbReference type="PANTHER" id="PTHR48061">
    <property type="entry name" value="LEUCINE-RICH REPEAT RECEPTOR PROTEIN KINASE EMS1-LIKE-RELATED"/>
    <property type="match status" value="1"/>
</dbReference>
<comment type="subcellular location">
    <subcellularLocation>
        <location evidence="1">Cell membrane</location>
        <topology evidence="1">Single-pass type I membrane protein</topology>
    </subcellularLocation>
</comment>
<evidence type="ECO:0000256" key="10">
    <source>
        <dbReference type="ARBA" id="ARBA00023170"/>
    </source>
</evidence>
<dbReference type="GO" id="GO:0005886">
    <property type="term" value="C:plasma membrane"/>
    <property type="evidence" value="ECO:0007669"/>
    <property type="project" value="UniProtKB-SubCell"/>
</dbReference>
<dbReference type="FunFam" id="3.80.10.10:FF:000041">
    <property type="entry name" value="LRR receptor-like serine/threonine-protein kinase ERECTA"/>
    <property type="match status" value="1"/>
</dbReference>
<dbReference type="PRINTS" id="PR00019">
    <property type="entry name" value="LEURICHRPT"/>
</dbReference>
<evidence type="ECO:0000259" key="13">
    <source>
        <dbReference type="Pfam" id="PF08263"/>
    </source>
</evidence>
<keyword evidence="8" id="KW-1133">Transmembrane helix</keyword>
<dbReference type="SMART" id="SM00369">
    <property type="entry name" value="LRR_TYP"/>
    <property type="match status" value="11"/>
</dbReference>
<dbReference type="OMA" id="ANCSEME"/>
<proteinExistence type="inferred from homology"/>
<dbReference type="PANTHER" id="PTHR48061:SF12">
    <property type="entry name" value="DISEASE RESISTANCE LIKE PROTEIN"/>
    <property type="match status" value="1"/>
</dbReference>
<evidence type="ECO:0000256" key="4">
    <source>
        <dbReference type="ARBA" id="ARBA00022614"/>
    </source>
</evidence>
<dbReference type="SUPFAM" id="SSF52058">
    <property type="entry name" value="L domain-like"/>
    <property type="match status" value="2"/>
</dbReference>
<keyword evidence="6 12" id="KW-0732">Signal</keyword>
<evidence type="ECO:0000256" key="7">
    <source>
        <dbReference type="ARBA" id="ARBA00022737"/>
    </source>
</evidence>
<gene>
    <name evidence="14" type="ORF">RchiOBHm_Chr1g0346361</name>
</gene>
<evidence type="ECO:0000256" key="3">
    <source>
        <dbReference type="ARBA" id="ARBA00022475"/>
    </source>
</evidence>
<feature type="domain" description="Leucine-rich repeat-containing N-terminal plant-type" evidence="13">
    <location>
        <begin position="37"/>
        <end position="89"/>
    </location>
</feature>
<dbReference type="EMBL" id="PDCK01000039">
    <property type="protein sequence ID" value="PRQ57263.1"/>
    <property type="molecule type" value="Genomic_DNA"/>
</dbReference>
<comment type="similarity">
    <text evidence="2">Belongs to the RLP family.</text>
</comment>
<organism evidence="14 15">
    <name type="scientific">Rosa chinensis</name>
    <name type="common">China rose</name>
    <dbReference type="NCBI Taxonomy" id="74649"/>
    <lineage>
        <taxon>Eukaryota</taxon>
        <taxon>Viridiplantae</taxon>
        <taxon>Streptophyta</taxon>
        <taxon>Embryophyta</taxon>
        <taxon>Tracheophyta</taxon>
        <taxon>Spermatophyta</taxon>
        <taxon>Magnoliopsida</taxon>
        <taxon>eudicotyledons</taxon>
        <taxon>Gunneridae</taxon>
        <taxon>Pentapetalae</taxon>
        <taxon>rosids</taxon>
        <taxon>fabids</taxon>
        <taxon>Rosales</taxon>
        <taxon>Rosaceae</taxon>
        <taxon>Rosoideae</taxon>
        <taxon>Rosoideae incertae sedis</taxon>
        <taxon>Rosa</taxon>
    </lineage>
</organism>
<dbReference type="FunFam" id="3.80.10.10:FF:000095">
    <property type="entry name" value="LRR receptor-like serine/threonine-protein kinase GSO1"/>
    <property type="match status" value="2"/>
</dbReference>
<dbReference type="Pfam" id="PF13855">
    <property type="entry name" value="LRR_8"/>
    <property type="match status" value="3"/>
</dbReference>
<keyword evidence="10" id="KW-0675">Receptor</keyword>
<dbReference type="InterPro" id="IPR013210">
    <property type="entry name" value="LRR_N_plant-typ"/>
</dbReference>
<evidence type="ECO:0000256" key="1">
    <source>
        <dbReference type="ARBA" id="ARBA00004251"/>
    </source>
</evidence>
<evidence type="ECO:0000256" key="12">
    <source>
        <dbReference type="SAM" id="SignalP"/>
    </source>
</evidence>
<reference evidence="14 15" key="1">
    <citation type="journal article" date="2018" name="Nat. Genet.">
        <title>The Rosa genome provides new insights in the design of modern roses.</title>
        <authorList>
            <person name="Bendahmane M."/>
        </authorList>
    </citation>
    <scope>NUCLEOTIDE SEQUENCE [LARGE SCALE GENOMIC DNA]</scope>
    <source>
        <strain evidence="15">cv. Old Blush</strain>
    </source>
</reference>
<keyword evidence="4" id="KW-0433">Leucine-rich repeat</keyword>
<dbReference type="InterPro" id="IPR046956">
    <property type="entry name" value="RLP23-like"/>
</dbReference>
<dbReference type="InterPro" id="IPR001611">
    <property type="entry name" value="Leu-rich_rpt"/>
</dbReference>
<dbReference type="Pfam" id="PF08263">
    <property type="entry name" value="LRRNT_2"/>
    <property type="match status" value="1"/>
</dbReference>
<name>A0A2P6SF26_ROSCH</name>
<evidence type="ECO:0000256" key="9">
    <source>
        <dbReference type="ARBA" id="ARBA00023136"/>
    </source>
</evidence>
<evidence type="ECO:0000256" key="2">
    <source>
        <dbReference type="ARBA" id="ARBA00009592"/>
    </source>
</evidence>
<evidence type="ECO:0000256" key="11">
    <source>
        <dbReference type="ARBA" id="ARBA00023180"/>
    </source>
</evidence>